<dbReference type="RefSeq" id="XP_024500558.1">
    <property type="nucleotide sequence ID" value="XM_024646370.1"/>
</dbReference>
<dbReference type="InterPro" id="IPR000997">
    <property type="entry name" value="Cholinesterase"/>
</dbReference>
<keyword evidence="5" id="KW-0732">Signal</keyword>
<dbReference type="Gene3D" id="3.40.50.1820">
    <property type="entry name" value="alpha/beta hydrolase"/>
    <property type="match status" value="1"/>
</dbReference>
<dbReference type="WormBase" id="SRAE_0000047500">
    <property type="protein sequence ID" value="SRP02210"/>
    <property type="gene ID" value="WBGene00256219"/>
</dbReference>
<dbReference type="GeneID" id="36373717"/>
<proteinExistence type="inferred from homology"/>
<dbReference type="GO" id="GO:0019695">
    <property type="term" value="P:choline metabolic process"/>
    <property type="evidence" value="ECO:0007669"/>
    <property type="project" value="TreeGrafter"/>
</dbReference>
<evidence type="ECO:0000256" key="4">
    <source>
        <dbReference type="ARBA" id="ARBA00023157"/>
    </source>
</evidence>
<dbReference type="CTD" id="36373717"/>
<dbReference type="OrthoDB" id="408631at2759"/>
<organism evidence="7">
    <name type="scientific">Strongyloides ratti</name>
    <name type="common">Parasitic roundworm</name>
    <dbReference type="NCBI Taxonomy" id="34506"/>
    <lineage>
        <taxon>Eukaryota</taxon>
        <taxon>Metazoa</taxon>
        <taxon>Ecdysozoa</taxon>
        <taxon>Nematoda</taxon>
        <taxon>Chromadorea</taxon>
        <taxon>Rhabditida</taxon>
        <taxon>Tylenchina</taxon>
        <taxon>Panagrolaimomorpha</taxon>
        <taxon>Strongyloidoidea</taxon>
        <taxon>Strongyloididae</taxon>
        <taxon>Strongyloides</taxon>
    </lineage>
</organism>
<dbReference type="AlphaFoldDB" id="A0A090L1J9"/>
<dbReference type="GO" id="GO:0006581">
    <property type="term" value="P:acetylcholine catabolic process"/>
    <property type="evidence" value="ECO:0007669"/>
    <property type="project" value="TreeGrafter"/>
</dbReference>
<dbReference type="GO" id="GO:0003990">
    <property type="term" value="F:acetylcholinesterase activity"/>
    <property type="evidence" value="ECO:0007669"/>
    <property type="project" value="TreeGrafter"/>
</dbReference>
<evidence type="ECO:0000256" key="1">
    <source>
        <dbReference type="ARBA" id="ARBA00005964"/>
    </source>
</evidence>
<comment type="similarity">
    <text evidence="1">Belongs to the type-B carboxylesterase/lipase family.</text>
</comment>
<dbReference type="PANTHER" id="PTHR43918:SF15">
    <property type="entry name" value="CARBOXYLIC ESTER HYDROLASE"/>
    <property type="match status" value="1"/>
</dbReference>
<evidence type="ECO:0000313" key="7">
    <source>
        <dbReference type="EMBL" id="CEF61349.1"/>
    </source>
</evidence>
<keyword evidence="4" id="KW-1015">Disulfide bond</keyword>
<dbReference type="PRINTS" id="PR00878">
    <property type="entry name" value="CHOLNESTRASE"/>
</dbReference>
<evidence type="ECO:0000256" key="5">
    <source>
        <dbReference type="SAM" id="SignalP"/>
    </source>
</evidence>
<dbReference type="ESTHER" id="strrb-a0a090l1j9">
    <property type="family name" value="Cholinesterase-like"/>
</dbReference>
<accession>A0A090L1J9</accession>
<feature type="domain" description="Carboxylesterase type B" evidence="6">
    <location>
        <begin position="20"/>
        <end position="524"/>
    </location>
</feature>
<dbReference type="Proteomes" id="UP000035682">
    <property type="component" value="Unplaced"/>
</dbReference>
<feature type="signal peptide" evidence="5">
    <location>
        <begin position="1"/>
        <end position="16"/>
    </location>
</feature>
<dbReference type="GO" id="GO:0005615">
    <property type="term" value="C:extracellular space"/>
    <property type="evidence" value="ECO:0007669"/>
    <property type="project" value="TreeGrafter"/>
</dbReference>
<reference evidence="8" key="1">
    <citation type="submission" date="2014-09" db="EMBL/GenBank/DDBJ databases">
        <authorList>
            <person name="Martin A.A."/>
        </authorList>
    </citation>
    <scope>NUCLEOTIDE SEQUENCE</scope>
    <source>
        <strain evidence="8">ED321</strain>
    </source>
</reference>
<name>A0A090L1J9_STRRB</name>
<evidence type="ECO:0000313" key="10">
    <source>
        <dbReference type="WormBase" id="SRAE_0000047500"/>
    </source>
</evidence>
<dbReference type="GO" id="GO:0005886">
    <property type="term" value="C:plasma membrane"/>
    <property type="evidence" value="ECO:0007669"/>
    <property type="project" value="TreeGrafter"/>
</dbReference>
<dbReference type="EMBL" id="LN609407">
    <property type="protein sequence ID" value="CEF61349.1"/>
    <property type="molecule type" value="Genomic_DNA"/>
</dbReference>
<gene>
    <name evidence="7 9 10" type="ORF">SRAE_0000047500</name>
</gene>
<evidence type="ECO:0000313" key="8">
    <source>
        <dbReference type="Proteomes" id="UP000035682"/>
    </source>
</evidence>
<dbReference type="OMA" id="CANVFQD"/>
<dbReference type="Pfam" id="PF00135">
    <property type="entry name" value="COesterase"/>
    <property type="match status" value="1"/>
</dbReference>
<evidence type="ECO:0000313" key="9">
    <source>
        <dbReference type="WBParaSite" id="SRAE_0000047500.1"/>
    </source>
</evidence>
<sequence>MFIFILILSFFAPVTSISIRVTTRFGTIIGKKNCDSRDVTEFLGVPYALPPVKQLRFKKPEQLTRNYYGKKFIATKKAKACLQPIQKFGFNGLDDWYPKKEDMSEDCLQLNIWVPKNSNGAVIVFLFGGQYTYGSPSLKFYDGSILAKQTGSIVVNVGYRLGVFGFAYFKGEKKKGIPGNLGLLDQQLALKWIQQNIGYFDGDPKQVTLFGQGSGSAMATAHLYSLKSTKLFKRIIASSGTIKNPWAHTKTEYVEDNFRRLISRLKCNDFHWTKEIECMQKLKASMILEKAPYIKHHLQSFSTPAYLPVDEDDVFFKSNIRILFKRNVFTKGKVDILLGKTLDEGSLFMPLRLNNDTYGCKLNFKKSMESSENQCEMDSRNFNKVVELIRFDHKLKEKSVAEILDLYKLEAKEFRDKALRAISDFGFNCDIREFAENLFFNIRGKKYIYTFNKRSSSNPWPKWMGAMHRYDLLYIFGYPFLNPKYYKSNQLKNEKDYSEKLMNVIGGFALNGKMYRELDNLYATFKGKQDYDNKFKLKKIRESYFREDNICIEVKKIEHKYRLVHPSFEDDYYD</sequence>
<reference evidence="7" key="2">
    <citation type="submission" date="2014-09" db="EMBL/GenBank/DDBJ databases">
        <authorList>
            <person name="Aslett A.Martin."/>
        </authorList>
    </citation>
    <scope>NUCLEOTIDE SEQUENCE</scope>
    <source>
        <strain evidence="7">ED321 Heterogonic</strain>
    </source>
</reference>
<dbReference type="InterPro" id="IPR029058">
    <property type="entry name" value="AB_hydrolase_fold"/>
</dbReference>
<evidence type="ECO:0000259" key="6">
    <source>
        <dbReference type="Pfam" id="PF00135"/>
    </source>
</evidence>
<evidence type="ECO:0000256" key="3">
    <source>
        <dbReference type="ARBA" id="ARBA00022801"/>
    </source>
</evidence>
<evidence type="ECO:0000256" key="2">
    <source>
        <dbReference type="ARBA" id="ARBA00022487"/>
    </source>
</evidence>
<dbReference type="SUPFAM" id="SSF53474">
    <property type="entry name" value="alpha/beta-Hydrolases"/>
    <property type="match status" value="1"/>
</dbReference>
<dbReference type="WBParaSite" id="SRAE_0000047500.1">
    <property type="protein sequence ID" value="SRAE_0000047500.1"/>
    <property type="gene ID" value="WBGene00256219"/>
</dbReference>
<keyword evidence="8" id="KW-1185">Reference proteome</keyword>
<dbReference type="InterPro" id="IPR050654">
    <property type="entry name" value="AChE-related_enzymes"/>
</dbReference>
<dbReference type="InterPro" id="IPR002018">
    <property type="entry name" value="CarbesteraseB"/>
</dbReference>
<dbReference type="PANTHER" id="PTHR43918">
    <property type="entry name" value="ACETYLCHOLINESTERASE"/>
    <property type="match status" value="1"/>
</dbReference>
<keyword evidence="3" id="KW-0378">Hydrolase</keyword>
<protein>
    <submittedName>
        <fullName evidence="7 9">Acetylcholinesterase</fullName>
    </submittedName>
</protein>
<dbReference type="SMR" id="A0A090L1J9"/>
<feature type="chain" id="PRO_5015030400" evidence="5">
    <location>
        <begin position="17"/>
        <end position="574"/>
    </location>
</feature>
<keyword evidence="2" id="KW-0719">Serine esterase</keyword>
<reference evidence="9" key="3">
    <citation type="submission" date="2020-12" db="UniProtKB">
        <authorList>
            <consortium name="WormBaseParasite"/>
        </authorList>
    </citation>
    <scope>IDENTIFICATION</scope>
</reference>